<dbReference type="RefSeq" id="WP_198916613.1">
    <property type="nucleotide sequence ID" value="NZ_JAEKPD010000010.1"/>
</dbReference>
<feature type="domain" description="Heme NO-binding" evidence="1">
    <location>
        <begin position="2"/>
        <end position="157"/>
    </location>
</feature>
<dbReference type="Proteomes" id="UP000642488">
    <property type="component" value="Unassembled WGS sequence"/>
</dbReference>
<evidence type="ECO:0000313" key="2">
    <source>
        <dbReference type="EMBL" id="MBJ3763444.1"/>
    </source>
</evidence>
<comment type="caution">
    <text evidence="2">The sequence shown here is derived from an EMBL/GenBank/DDBJ whole genome shotgun (WGS) entry which is preliminary data.</text>
</comment>
<dbReference type="EMBL" id="JAEKPD010000010">
    <property type="protein sequence ID" value="MBJ3763444.1"/>
    <property type="molecule type" value="Genomic_DNA"/>
</dbReference>
<dbReference type="PANTHER" id="PTHR45655:SF13">
    <property type="entry name" value="SOLUBLE GUANYLATE CYCLASE GCY-32-RELATED"/>
    <property type="match status" value="1"/>
</dbReference>
<name>A0A934MHM5_9RHOB</name>
<dbReference type="SUPFAM" id="SSF111126">
    <property type="entry name" value="Ligand-binding domain in the NO signalling and Golgi transport"/>
    <property type="match status" value="1"/>
</dbReference>
<dbReference type="InterPro" id="IPR024096">
    <property type="entry name" value="NO_sig/Golgi_transp_ligand-bd"/>
</dbReference>
<reference evidence="2" key="1">
    <citation type="submission" date="2020-12" db="EMBL/GenBank/DDBJ databases">
        <title>Bacterial taxonomy.</title>
        <authorList>
            <person name="Pan X."/>
        </authorList>
    </citation>
    <scope>NUCLEOTIDE SEQUENCE</scope>
    <source>
        <strain evidence="2">KCTC 52957</strain>
    </source>
</reference>
<organism evidence="2 3">
    <name type="scientific">Palleronia pontilimi</name>
    <dbReference type="NCBI Taxonomy" id="1964209"/>
    <lineage>
        <taxon>Bacteria</taxon>
        <taxon>Pseudomonadati</taxon>
        <taxon>Pseudomonadota</taxon>
        <taxon>Alphaproteobacteria</taxon>
        <taxon>Rhodobacterales</taxon>
        <taxon>Roseobacteraceae</taxon>
        <taxon>Palleronia</taxon>
    </lineage>
</organism>
<proteinExistence type="predicted"/>
<dbReference type="InterPro" id="IPR011644">
    <property type="entry name" value="Heme_NO-bd"/>
</dbReference>
<dbReference type="InterPro" id="IPR038158">
    <property type="entry name" value="H-NOX_domain_sf"/>
</dbReference>
<dbReference type="Gene3D" id="3.90.1520.10">
    <property type="entry name" value="H-NOX domain"/>
    <property type="match status" value="1"/>
</dbReference>
<evidence type="ECO:0000313" key="3">
    <source>
        <dbReference type="Proteomes" id="UP000642488"/>
    </source>
</evidence>
<sequence length="200" mass="22267">MHGLINRSLQNFVQDVYGPEVWTDVVARAELEFDEFEAMLTYDDDLSFSVLQATCDQLSKPREVLLEDLGTYLVTHPNTWRIRRLLRFGGADLIDFLLSLDDLADRARLAVPDLVLPQIHVISGAGDGARYILRCEEVGSGMEYIALGCLRAMADDYGALAMAQLMDPLDDADTSPRIEVTLLSTKFAAGNRFELTGEVH</sequence>
<keyword evidence="3" id="KW-1185">Reference proteome</keyword>
<dbReference type="Pfam" id="PF07700">
    <property type="entry name" value="HNOB"/>
    <property type="match status" value="1"/>
</dbReference>
<dbReference type="PANTHER" id="PTHR45655">
    <property type="entry name" value="GUANYLATE CYCLASE SOLUBLE SUBUNIT BETA-2"/>
    <property type="match status" value="1"/>
</dbReference>
<dbReference type="GO" id="GO:0020037">
    <property type="term" value="F:heme binding"/>
    <property type="evidence" value="ECO:0007669"/>
    <property type="project" value="InterPro"/>
</dbReference>
<evidence type="ECO:0000259" key="1">
    <source>
        <dbReference type="Pfam" id="PF07700"/>
    </source>
</evidence>
<protein>
    <submittedName>
        <fullName evidence="2">Heme NO-binding domain-containing protein</fullName>
    </submittedName>
</protein>
<dbReference type="AlphaFoldDB" id="A0A934MHM5"/>
<gene>
    <name evidence="2" type="ORF">ILP92_11875</name>
</gene>
<accession>A0A934MHM5</accession>